<evidence type="ECO:0000256" key="4">
    <source>
        <dbReference type="ARBA" id="ARBA00023172"/>
    </source>
</evidence>
<dbReference type="GO" id="GO:0004803">
    <property type="term" value="F:transposase activity"/>
    <property type="evidence" value="ECO:0007669"/>
    <property type="project" value="InterPro"/>
</dbReference>
<dbReference type="InterPro" id="IPR002513">
    <property type="entry name" value="Tn3_Tnp_DDE_dom"/>
</dbReference>
<dbReference type="Pfam" id="PF13700">
    <property type="entry name" value="DUF4158"/>
    <property type="match status" value="1"/>
</dbReference>
<dbReference type="Pfam" id="PF01526">
    <property type="entry name" value="DDE_Tnp_Tn3"/>
    <property type="match status" value="1"/>
</dbReference>
<comment type="caution">
    <text evidence="7">The sequence shown here is derived from an EMBL/GenBank/DDBJ whole genome shotgun (WGS) entry which is preliminary data.</text>
</comment>
<dbReference type="EMBL" id="NHRY01000159">
    <property type="protein sequence ID" value="PPQ32907.1"/>
    <property type="molecule type" value="Genomic_DNA"/>
</dbReference>
<dbReference type="NCBIfam" id="NF033527">
    <property type="entry name" value="transpos_Tn3"/>
    <property type="match status" value="1"/>
</dbReference>
<evidence type="ECO:0000259" key="6">
    <source>
        <dbReference type="Pfam" id="PF13700"/>
    </source>
</evidence>
<keyword evidence="3" id="KW-0238">DNA-binding</keyword>
<evidence type="ECO:0000256" key="1">
    <source>
        <dbReference type="ARBA" id="ARBA00009402"/>
    </source>
</evidence>
<dbReference type="Proteomes" id="UP000239724">
    <property type="component" value="Unassembled WGS sequence"/>
</dbReference>
<gene>
    <name evidence="7" type="ORF">CCS01_15345</name>
</gene>
<evidence type="ECO:0000313" key="8">
    <source>
        <dbReference type="Proteomes" id="UP000239724"/>
    </source>
</evidence>
<evidence type="ECO:0000256" key="3">
    <source>
        <dbReference type="ARBA" id="ARBA00023125"/>
    </source>
</evidence>
<accession>A0A2S6NE82</accession>
<dbReference type="GO" id="GO:0006313">
    <property type="term" value="P:DNA transposition"/>
    <property type="evidence" value="ECO:0007669"/>
    <property type="project" value="InterPro"/>
</dbReference>
<keyword evidence="8" id="KW-1185">Reference proteome</keyword>
<comment type="similarity">
    <text evidence="1">Belongs to the transposase 7 family.</text>
</comment>
<evidence type="ECO:0000313" key="7">
    <source>
        <dbReference type="EMBL" id="PPQ32907.1"/>
    </source>
</evidence>
<dbReference type="RefSeq" id="WP_104519714.1">
    <property type="nucleotide sequence ID" value="NZ_NHRY01000159.1"/>
</dbReference>
<organism evidence="7 8">
    <name type="scientific">Rhodopila globiformis</name>
    <name type="common">Rhodopseudomonas globiformis</name>
    <dbReference type="NCBI Taxonomy" id="1071"/>
    <lineage>
        <taxon>Bacteria</taxon>
        <taxon>Pseudomonadati</taxon>
        <taxon>Pseudomonadota</taxon>
        <taxon>Alphaproteobacteria</taxon>
        <taxon>Acetobacterales</taxon>
        <taxon>Acetobacteraceae</taxon>
        <taxon>Rhodopila</taxon>
    </lineage>
</organism>
<keyword evidence="2" id="KW-0815">Transposition</keyword>
<dbReference type="GO" id="GO:0003677">
    <property type="term" value="F:DNA binding"/>
    <property type="evidence" value="ECO:0007669"/>
    <property type="project" value="UniProtKB-KW"/>
</dbReference>
<name>A0A2S6NE82_RHOGL</name>
<sequence>MGSPTVTARDRTNSPDRWVMTPSDRTLVMAKHHANRLGFAVLLAFFRGCGRFPRAAAEADREIVDEIARQLAIEVPGDFSLSLSGRTAERHRAEIRALLGFREATVADAALLEAWLQDQVPGVGAMPDQLAALLETQCRELSIEPPAVDRIERIVRAAIHAHDERFYVGTLARLTPETRDKLEALLRPAGNEPDAPVSEKPAQPAPALLLRLRSDPGKPSLASVQDELAKLELIRKIELPVGLFGDVLPHELERYRRRASTEAPYELRRHPEAARLTWLAAFVHLRSRTLTDDLIDLLIETIHHIGARAEHRVDRELLDDLKRVTGKQNLLFAVAGAALEKPDGIVRDVVFAAVGEQTLRDLVKEAKATGPTYRTTLRTVIRNSYKGHYRRMVPQILRCLEFRSNNEHHRPILEALELLKRYADSKLQTFPFEEVVPIDDIVRGLWREAVVEQDAKGRQRINRITYEICVLEALRDKLRCKEVWVVGANRYRNPDEDLPADFEAKRIPYYQALKLPLEADRFVTDLRAEMREALQTLDGGMPSNRLVRISRKRKRDGWITVTPFDPLPEPSNLIAIKAEIATTWPMTNLLDMLKEADLRLNFTDVLKSGTAYESLDRSVLRPRLLLCLNGLGTNAGFQRMAGLQSGTTAKDLTYVRRRYITAEGLRQAIAIVTNGTLHARDPRIWGDGTTACASDSKHFGAWDQNLTTQWHVRYGGRGVMIYWHVDRNSLCIHSQIKSPSSSEVASMIEGVIHHCTEMEVDRQYVDSHGQSTVAFAFCRLLGFQLMPRLKAMHVQKLSRPDVGQPDAYPNLQAILTKPIDWELIRQQYDQMVKYVTAVRLGTAETESILRRFVRSNIQHPTYKAFSELGRAVKTIFLCRYLHSEALRREINEGLNVVEQWNSANDFIFFARRGEMVSNRREDHEISMLALHLLQNCMVYINTLMLQQVLAAPQWSGNLVARDLRALTPLIWEHVNPYGRFELDMEARLPID</sequence>
<reference evidence="7 8" key="1">
    <citation type="journal article" date="2018" name="Arch. Microbiol.">
        <title>New insights into the metabolic potential of the phototrophic purple bacterium Rhodopila globiformis DSM 161(T) from its draft genome sequence and evidence for a vanadium-dependent nitrogenase.</title>
        <authorList>
            <person name="Imhoff J.F."/>
            <person name="Rahn T."/>
            <person name="Kunzel S."/>
            <person name="Neulinger S.C."/>
        </authorList>
    </citation>
    <scope>NUCLEOTIDE SEQUENCE [LARGE SCALE GENOMIC DNA]</scope>
    <source>
        <strain evidence="7 8">DSM 161</strain>
    </source>
</reference>
<keyword evidence="4" id="KW-0233">DNA recombination</keyword>
<protein>
    <submittedName>
        <fullName evidence="7">Tn3 family transposase</fullName>
    </submittedName>
</protein>
<feature type="domain" description="DUF4158" evidence="6">
    <location>
        <begin position="18"/>
        <end position="158"/>
    </location>
</feature>
<dbReference type="OrthoDB" id="7281829at2"/>
<dbReference type="AlphaFoldDB" id="A0A2S6NE82"/>
<dbReference type="InterPro" id="IPR025296">
    <property type="entry name" value="DUF4158"/>
</dbReference>
<proteinExistence type="inferred from homology"/>
<evidence type="ECO:0000256" key="2">
    <source>
        <dbReference type="ARBA" id="ARBA00022578"/>
    </source>
</evidence>
<feature type="domain" description="Tn3 transposase DDE" evidence="5">
    <location>
        <begin position="591"/>
        <end position="980"/>
    </location>
</feature>
<evidence type="ECO:0000259" key="5">
    <source>
        <dbReference type="Pfam" id="PF01526"/>
    </source>
</evidence>
<dbReference type="InterPro" id="IPR047653">
    <property type="entry name" value="Tn3-like_transpos"/>
</dbReference>